<dbReference type="Proteomes" id="UP000008561">
    <property type="component" value="Chromosome"/>
</dbReference>
<keyword evidence="2" id="KW-1185">Reference proteome</keyword>
<accession>A8ZRT9</accession>
<dbReference type="KEGG" id="dol:Dole_0046"/>
<sequence>MKASFYPDRRAALIGSLPMTDHAAATQLVFEHAPDIPLWVQLPAYPAEGMLAQFLPGFPGVSEQNGKLFINTQDPAFHDDVLGFYEAYLAAEQDPSVLDGSVFALDTTVAAGFFEFLNQAGPVADRLFAVKGQITGPFTFATGVTDDQGRALFYDDQLRDVAVKLIAAKARWQARRLAALGRPVIIFFDEPALTAFGSSAYISISRADVTACFEEVFAAVHAEGALAGVHVCANAEWDLILDSSADIVSFDSYSFFDKFVLYADHIRRFIDREGLLAWGIVPTGDKEAIGKETVASLVALWHEQVARVEKLGIDRTTIERLSLITPSCGTGSLDMDSALRVLELNAGVSKALRAGQ</sequence>
<dbReference type="eggNOG" id="COG0620">
    <property type="taxonomic scope" value="Bacteria"/>
</dbReference>
<dbReference type="RefSeq" id="WP_012173475.1">
    <property type="nucleotide sequence ID" value="NC_009943.1"/>
</dbReference>
<evidence type="ECO:0008006" key="3">
    <source>
        <dbReference type="Google" id="ProtNLM"/>
    </source>
</evidence>
<protein>
    <recommendedName>
        <fullName evidence="3">Methionine synthase</fullName>
    </recommendedName>
</protein>
<dbReference type="AlphaFoldDB" id="A8ZRT9"/>
<evidence type="ECO:0000313" key="2">
    <source>
        <dbReference type="Proteomes" id="UP000008561"/>
    </source>
</evidence>
<evidence type="ECO:0000313" key="1">
    <source>
        <dbReference type="EMBL" id="ABW65856.1"/>
    </source>
</evidence>
<dbReference type="SUPFAM" id="SSF51726">
    <property type="entry name" value="UROD/MetE-like"/>
    <property type="match status" value="1"/>
</dbReference>
<dbReference type="EMBL" id="CP000859">
    <property type="protein sequence ID" value="ABW65856.1"/>
    <property type="molecule type" value="Genomic_DNA"/>
</dbReference>
<dbReference type="STRING" id="96561.Dole_0046"/>
<proteinExistence type="predicted"/>
<dbReference type="OrthoDB" id="144815at2"/>
<dbReference type="InterPro" id="IPR038071">
    <property type="entry name" value="UROD/MetE-like_sf"/>
</dbReference>
<dbReference type="Gene3D" id="3.20.20.210">
    <property type="match status" value="1"/>
</dbReference>
<name>A8ZRT9_DESOH</name>
<gene>
    <name evidence="1" type="ordered locus">Dole_0046</name>
</gene>
<reference evidence="1 2" key="1">
    <citation type="submission" date="2007-10" db="EMBL/GenBank/DDBJ databases">
        <title>Complete sequence of Desulfococcus oleovorans Hxd3.</title>
        <authorList>
            <consortium name="US DOE Joint Genome Institute"/>
            <person name="Copeland A."/>
            <person name="Lucas S."/>
            <person name="Lapidus A."/>
            <person name="Barry K."/>
            <person name="Glavina del Rio T."/>
            <person name="Dalin E."/>
            <person name="Tice H."/>
            <person name="Pitluck S."/>
            <person name="Kiss H."/>
            <person name="Brettin T."/>
            <person name="Bruce D."/>
            <person name="Detter J.C."/>
            <person name="Han C."/>
            <person name="Schmutz J."/>
            <person name="Larimer F."/>
            <person name="Land M."/>
            <person name="Hauser L."/>
            <person name="Kyrpides N."/>
            <person name="Kim E."/>
            <person name="Wawrik B."/>
            <person name="Richardson P."/>
        </authorList>
    </citation>
    <scope>NUCLEOTIDE SEQUENCE [LARGE SCALE GENOMIC DNA]</scope>
    <source>
        <strain evidence="2">DSM 6200 / JCM 39069 / Hxd3</strain>
    </source>
</reference>
<organism evidence="1 2">
    <name type="scientific">Desulfosudis oleivorans (strain DSM 6200 / JCM 39069 / Hxd3)</name>
    <name type="common">Desulfococcus oleovorans</name>
    <dbReference type="NCBI Taxonomy" id="96561"/>
    <lineage>
        <taxon>Bacteria</taxon>
        <taxon>Pseudomonadati</taxon>
        <taxon>Thermodesulfobacteriota</taxon>
        <taxon>Desulfobacteria</taxon>
        <taxon>Desulfobacterales</taxon>
        <taxon>Desulfosudaceae</taxon>
        <taxon>Desulfosudis</taxon>
    </lineage>
</organism>
<dbReference type="HOGENOM" id="CLU_789227_0_0_7"/>